<evidence type="ECO:0000313" key="3">
    <source>
        <dbReference type="Proteomes" id="UP000184330"/>
    </source>
</evidence>
<dbReference type="EMBL" id="FJOG01000006">
    <property type="protein sequence ID" value="CZR55107.1"/>
    <property type="molecule type" value="Genomic_DNA"/>
</dbReference>
<sequence length="106" mass="12072">MATEINRVTLFVVPKEEDRITVLAEFKKLQKSALKDGRPYITSVTAGEVLEGSRSQGYNLVLQTRFASLEDMNFFDTECEFHTEMKKVVGPRMVPPPVVVYFRSVI</sequence>
<evidence type="ECO:0000313" key="2">
    <source>
        <dbReference type="EMBL" id="CZR55107.1"/>
    </source>
</evidence>
<dbReference type="Pfam" id="PF07876">
    <property type="entry name" value="Dabb"/>
    <property type="match status" value="1"/>
</dbReference>
<dbReference type="InterPro" id="IPR011008">
    <property type="entry name" value="Dimeric_a/b-barrel"/>
</dbReference>
<proteinExistence type="predicted"/>
<keyword evidence="3" id="KW-1185">Reference proteome</keyword>
<name>A0A1L7WQR4_9HELO</name>
<dbReference type="Gene3D" id="3.30.70.100">
    <property type="match status" value="1"/>
</dbReference>
<reference evidence="2 3" key="1">
    <citation type="submission" date="2016-03" db="EMBL/GenBank/DDBJ databases">
        <authorList>
            <person name="Ploux O."/>
        </authorList>
    </citation>
    <scope>NUCLEOTIDE SEQUENCE [LARGE SCALE GENOMIC DNA]</scope>
    <source>
        <strain evidence="2 3">UAMH 11012</strain>
    </source>
</reference>
<dbReference type="SUPFAM" id="SSF54909">
    <property type="entry name" value="Dimeric alpha+beta barrel"/>
    <property type="match status" value="1"/>
</dbReference>
<organism evidence="2 3">
    <name type="scientific">Phialocephala subalpina</name>
    <dbReference type="NCBI Taxonomy" id="576137"/>
    <lineage>
        <taxon>Eukaryota</taxon>
        <taxon>Fungi</taxon>
        <taxon>Dikarya</taxon>
        <taxon>Ascomycota</taxon>
        <taxon>Pezizomycotina</taxon>
        <taxon>Leotiomycetes</taxon>
        <taxon>Helotiales</taxon>
        <taxon>Mollisiaceae</taxon>
        <taxon>Phialocephala</taxon>
        <taxon>Phialocephala fortinii species complex</taxon>
    </lineage>
</organism>
<dbReference type="PROSITE" id="PS51502">
    <property type="entry name" value="S_R_A_B_BARREL"/>
    <property type="match status" value="1"/>
</dbReference>
<evidence type="ECO:0000259" key="1">
    <source>
        <dbReference type="PROSITE" id="PS51502"/>
    </source>
</evidence>
<dbReference type="SMART" id="SM00886">
    <property type="entry name" value="Dabb"/>
    <property type="match status" value="1"/>
</dbReference>
<dbReference type="Proteomes" id="UP000184330">
    <property type="component" value="Unassembled WGS sequence"/>
</dbReference>
<dbReference type="InterPro" id="IPR013097">
    <property type="entry name" value="Dabb"/>
</dbReference>
<dbReference type="OrthoDB" id="3830014at2759"/>
<protein>
    <submittedName>
        <fullName evidence="2">Related to stress responsive A/B barrel domain protein</fullName>
    </submittedName>
</protein>
<accession>A0A1L7WQR4</accession>
<dbReference type="AlphaFoldDB" id="A0A1L7WQR4"/>
<gene>
    <name evidence="2" type="ORF">PAC_04993</name>
</gene>
<feature type="domain" description="Stress-response A/B barrel" evidence="1">
    <location>
        <begin position="5"/>
        <end position="102"/>
    </location>
</feature>